<sequence>MEVVVASGKGGTGKTFFSSNLAVYLRDRGGCVAADADVEAPDFLLALGGARRVLWREEFRGVRRPVVDYSACVKCWACVDACQFNAIRRGPEGPVVDYDRCEGLGTCAFVCPAGAIGFAEERAGEIYAAETEHGVTVVTGDLELGGGASGRLVYELKERARRLSSGAARYVVVDAAPGIGCPVVSSVAGADLLVVVVEPTPQSAKGAARLLEVAGALRVKAVAVVNKYDLNPSYAARLEGELGVDVAGRIPYDEAVARSYAEMKPLIVAYPSSKAARALLDVFSSLGV</sequence>
<dbReference type="Pfam" id="PF00037">
    <property type="entry name" value="Fer4"/>
    <property type="match status" value="2"/>
</dbReference>
<dbReference type="EMBL" id="CP000505">
    <property type="protein sequence ID" value="ABL78396.1"/>
    <property type="molecule type" value="Genomic_DNA"/>
</dbReference>
<protein>
    <submittedName>
        <fullName evidence="2">Cobyrinic acid a,c-diamide synthase</fullName>
    </submittedName>
</protein>
<reference evidence="3" key="1">
    <citation type="journal article" date="2008" name="J. Bacteriol.">
        <title>Genome sequence of Thermofilum pendens reveals an exceptional loss of biosynthetic pathways without genome reduction.</title>
        <authorList>
            <person name="Anderson I."/>
            <person name="Rodriguez J."/>
            <person name="Susanti D."/>
            <person name="Porat I."/>
            <person name="Reich C."/>
            <person name="Ulrich L.E."/>
            <person name="Elkins J.G."/>
            <person name="Mavromatis K."/>
            <person name="Lykidis A."/>
            <person name="Kim E."/>
            <person name="Thompson L.S."/>
            <person name="Nolan M."/>
            <person name="Land M."/>
            <person name="Copeland A."/>
            <person name="Lapidus A."/>
            <person name="Lucas S."/>
            <person name="Detter C."/>
            <person name="Zhulin I.B."/>
            <person name="Olsen G.J."/>
            <person name="Whitman W."/>
            <person name="Mukhopadhyay B."/>
            <person name="Bristow J."/>
            <person name="Kyrpides N."/>
        </authorList>
    </citation>
    <scope>NUCLEOTIDE SEQUENCE [LARGE SCALE GENOMIC DNA]</scope>
    <source>
        <strain evidence="3">DSM 2475 / Hrk 5</strain>
    </source>
</reference>
<dbReference type="GeneID" id="4601552"/>
<dbReference type="HOGENOM" id="CLU_067767_1_0_2"/>
<dbReference type="eggNOG" id="arCOG04073">
    <property type="taxonomic scope" value="Archaea"/>
</dbReference>
<gene>
    <name evidence="2" type="ordered locus">Tpen_0996</name>
</gene>
<dbReference type="InterPro" id="IPR002586">
    <property type="entry name" value="CobQ/CobB/MinD/ParA_Nub-bd_dom"/>
</dbReference>
<dbReference type="SUPFAM" id="SSF52540">
    <property type="entry name" value="P-loop containing nucleoside triphosphate hydrolases"/>
    <property type="match status" value="1"/>
</dbReference>
<evidence type="ECO:0000259" key="1">
    <source>
        <dbReference type="PROSITE" id="PS51379"/>
    </source>
</evidence>
<dbReference type="AlphaFoldDB" id="A1RYW6"/>
<dbReference type="Proteomes" id="UP000000641">
    <property type="component" value="Chromosome"/>
</dbReference>
<dbReference type="OrthoDB" id="65817at2157"/>
<dbReference type="EnsemblBacteria" id="ABL78396">
    <property type="protein sequence ID" value="ABL78396"/>
    <property type="gene ID" value="Tpen_0996"/>
</dbReference>
<feature type="domain" description="4Fe-4S ferredoxin-type" evidence="1">
    <location>
        <begin position="63"/>
        <end position="92"/>
    </location>
</feature>
<dbReference type="PANTHER" id="PTHR43534:SF1">
    <property type="entry name" value="4FE-4S CLUSTER CONTAINING PARA FAMILY ATPASE PROTEIN"/>
    <property type="match status" value="1"/>
</dbReference>
<dbReference type="Gene3D" id="3.30.70.20">
    <property type="match status" value="1"/>
</dbReference>
<dbReference type="SUPFAM" id="SSF54862">
    <property type="entry name" value="4Fe-4S ferredoxins"/>
    <property type="match status" value="1"/>
</dbReference>
<dbReference type="PROSITE" id="PS51379">
    <property type="entry name" value="4FE4S_FER_2"/>
    <property type="match status" value="2"/>
</dbReference>
<dbReference type="KEGG" id="tpe:Tpen_0996"/>
<name>A1RYW6_THEPD</name>
<dbReference type="STRING" id="368408.Tpen_0996"/>
<dbReference type="Gene3D" id="3.40.50.300">
    <property type="entry name" value="P-loop containing nucleotide triphosphate hydrolases"/>
    <property type="match status" value="1"/>
</dbReference>
<dbReference type="PANTHER" id="PTHR43534">
    <property type="entry name" value="MIND SUPERFAMILY P-LOOP ATPASE CONTAINING AN INSERTED FERREDOXIN DOMAIN"/>
    <property type="match status" value="1"/>
</dbReference>
<dbReference type="RefSeq" id="WP_011752661.1">
    <property type="nucleotide sequence ID" value="NC_008698.1"/>
</dbReference>
<feature type="domain" description="4Fe-4S ferredoxin-type" evidence="1">
    <location>
        <begin position="94"/>
        <end position="121"/>
    </location>
</feature>
<dbReference type="InterPro" id="IPR027417">
    <property type="entry name" value="P-loop_NTPase"/>
</dbReference>
<evidence type="ECO:0000313" key="2">
    <source>
        <dbReference type="EMBL" id="ABL78396.1"/>
    </source>
</evidence>
<proteinExistence type="predicted"/>
<dbReference type="Pfam" id="PF01656">
    <property type="entry name" value="CbiA"/>
    <property type="match status" value="1"/>
</dbReference>
<accession>A1RYW6</accession>
<dbReference type="InterPro" id="IPR017896">
    <property type="entry name" value="4Fe4S_Fe-S-bd"/>
</dbReference>
<keyword evidence="3" id="KW-1185">Reference proteome</keyword>
<organism evidence="2 3">
    <name type="scientific">Thermofilum pendens (strain DSM 2475 / Hrk 5)</name>
    <dbReference type="NCBI Taxonomy" id="368408"/>
    <lineage>
        <taxon>Archaea</taxon>
        <taxon>Thermoproteota</taxon>
        <taxon>Thermoprotei</taxon>
        <taxon>Thermofilales</taxon>
        <taxon>Thermofilaceae</taxon>
        <taxon>Thermofilum</taxon>
    </lineage>
</organism>
<evidence type="ECO:0000313" key="3">
    <source>
        <dbReference type="Proteomes" id="UP000000641"/>
    </source>
</evidence>